<dbReference type="RefSeq" id="WP_158208328.1">
    <property type="nucleotide sequence ID" value="NZ_CP046996.1"/>
</dbReference>
<evidence type="ECO:0000313" key="1">
    <source>
        <dbReference type="EMBL" id="QHA00959.1"/>
    </source>
</evidence>
<gene>
    <name evidence="1" type="ORF">GQ588_10095</name>
</gene>
<organism evidence="1 2">
    <name type="scientific">Dehalobacter restrictus</name>
    <dbReference type="NCBI Taxonomy" id="55583"/>
    <lineage>
        <taxon>Bacteria</taxon>
        <taxon>Bacillati</taxon>
        <taxon>Bacillota</taxon>
        <taxon>Clostridia</taxon>
        <taxon>Eubacteriales</taxon>
        <taxon>Desulfitobacteriaceae</taxon>
        <taxon>Dehalobacter</taxon>
    </lineage>
</organism>
<dbReference type="EMBL" id="CP046996">
    <property type="protein sequence ID" value="QHA00959.1"/>
    <property type="molecule type" value="Genomic_DNA"/>
</dbReference>
<sequence>MNASDEMKKVFLAGIGAIATTAEKAKEVIDSLIEKGELTVEQGKVINEELKRNLSENLHHHSSARHMEDLLQKVNTLNKEELSVLKEKLAEMEKKNDPN</sequence>
<evidence type="ECO:0000313" key="2">
    <source>
        <dbReference type="Proteomes" id="UP000430508"/>
    </source>
</evidence>
<protein>
    <submittedName>
        <fullName evidence="1">Aspartyl beta-hydroxylase</fullName>
    </submittedName>
</protein>
<name>A0A857DKI9_9FIRM</name>
<dbReference type="AlphaFoldDB" id="A0A857DKI9"/>
<proteinExistence type="predicted"/>
<accession>A0A857DKI9</accession>
<reference evidence="1 2" key="1">
    <citation type="submission" date="2019-12" db="EMBL/GenBank/DDBJ databases">
        <title>Sequence classification of anaerobic respiratory reductive dehalogenases: First we see many, then we see few.</title>
        <authorList>
            <person name="Molenda O."/>
            <person name="Puentes Jacome L.A."/>
            <person name="Cao X."/>
            <person name="Nesbo C.L."/>
            <person name="Tang S."/>
            <person name="Morson N."/>
            <person name="Patron J."/>
            <person name="Lomheim L."/>
            <person name="Wishart D.S."/>
            <person name="Edwards E.A."/>
        </authorList>
    </citation>
    <scope>NUCLEOTIDE SEQUENCE [LARGE SCALE GENOMIC DNA]</scope>
    <source>
        <strain evidence="1 2">12DCA</strain>
    </source>
</reference>
<dbReference type="Proteomes" id="UP000430508">
    <property type="component" value="Chromosome"/>
</dbReference>